<dbReference type="GO" id="GO:0003677">
    <property type="term" value="F:DNA binding"/>
    <property type="evidence" value="ECO:0007669"/>
    <property type="project" value="UniProtKB-KW"/>
</dbReference>
<dbReference type="InterPro" id="IPR010998">
    <property type="entry name" value="Integrase_recombinase_N"/>
</dbReference>
<evidence type="ECO:0000256" key="3">
    <source>
        <dbReference type="SAM" id="MobiDB-lite"/>
    </source>
</evidence>
<feature type="region of interest" description="Disordered" evidence="3">
    <location>
        <begin position="290"/>
        <end position="332"/>
    </location>
</feature>
<dbReference type="InterPro" id="IPR002104">
    <property type="entry name" value="Integrase_catalytic"/>
</dbReference>
<reference evidence="5" key="1">
    <citation type="submission" date="2020-09" db="EMBL/GenBank/DDBJ databases">
        <title>A novel bacterium of genus Mangrovicoccus, isolated from South China Sea.</title>
        <authorList>
            <person name="Huang H."/>
            <person name="Mo K."/>
            <person name="Hu Y."/>
        </authorList>
    </citation>
    <scope>NUCLEOTIDE SEQUENCE</scope>
    <source>
        <strain evidence="5">HB182678</strain>
    </source>
</reference>
<dbReference type="GO" id="GO:0015074">
    <property type="term" value="P:DNA integration"/>
    <property type="evidence" value="ECO:0007669"/>
    <property type="project" value="InterPro"/>
</dbReference>
<evidence type="ECO:0000256" key="2">
    <source>
        <dbReference type="ARBA" id="ARBA00023172"/>
    </source>
</evidence>
<dbReference type="Proteomes" id="UP000609121">
    <property type="component" value="Unassembled WGS sequence"/>
</dbReference>
<dbReference type="PROSITE" id="PS51898">
    <property type="entry name" value="TYR_RECOMBINASE"/>
    <property type="match status" value="1"/>
</dbReference>
<keyword evidence="1" id="KW-0238">DNA-binding</keyword>
<feature type="domain" description="Tyr recombinase" evidence="4">
    <location>
        <begin position="123"/>
        <end position="332"/>
    </location>
</feature>
<dbReference type="AlphaFoldDB" id="A0A8J6ZFE1"/>
<evidence type="ECO:0000313" key="6">
    <source>
        <dbReference type="Proteomes" id="UP000609121"/>
    </source>
</evidence>
<proteinExistence type="predicted"/>
<dbReference type="PANTHER" id="PTHR34605">
    <property type="entry name" value="PHAGE_INTEGRASE DOMAIN-CONTAINING PROTEIN"/>
    <property type="match status" value="1"/>
</dbReference>
<sequence>MTQDDLPPGPATPADALSPPADAAGGPAPAVASGNTLRAYAQDWADFSRWCRLQGRPLMPPAGEVVARYLSERAGTLGVASLQRRLAGIGWGYRQRGLDLDRRDPGIAAAMRDIRNRHARPPMQKAPVSGEEILAMAATLPRDLRGARDRAILLTGFAGALRRSELVGLDRHRGNTAEGRGWVEILEDGALVILHGKTGWREVEIGRGSSERSCPVAALERWLDLGRLDGGALFRRVSRDGRRPLAGRLNDRHIARLVKSTALAAGLRPDLPEAERAAVFSGHSLRAGLANHSGLPEGENQRQLGHALPEPGARDPQRPGRFRVNLTRAAGL</sequence>
<dbReference type="PANTHER" id="PTHR34605:SF4">
    <property type="entry name" value="DNA ADENINE METHYLTRANSFERASE"/>
    <property type="match status" value="1"/>
</dbReference>
<dbReference type="GO" id="GO:0006310">
    <property type="term" value="P:DNA recombination"/>
    <property type="evidence" value="ECO:0007669"/>
    <property type="project" value="UniProtKB-KW"/>
</dbReference>
<dbReference type="InterPro" id="IPR013762">
    <property type="entry name" value="Integrase-like_cat_sf"/>
</dbReference>
<dbReference type="EMBL" id="JACVXA010000088">
    <property type="protein sequence ID" value="MBE3640370.1"/>
    <property type="molecule type" value="Genomic_DNA"/>
</dbReference>
<comment type="caution">
    <text evidence="5">The sequence shown here is derived from an EMBL/GenBank/DDBJ whole genome shotgun (WGS) entry which is preliminary data.</text>
</comment>
<dbReference type="Gene3D" id="1.10.443.10">
    <property type="entry name" value="Intergrase catalytic core"/>
    <property type="match status" value="1"/>
</dbReference>
<dbReference type="InterPro" id="IPR052925">
    <property type="entry name" value="Phage_Integrase-like_Recomb"/>
</dbReference>
<protein>
    <submittedName>
        <fullName evidence="5">Integrase</fullName>
    </submittedName>
</protein>
<keyword evidence="6" id="KW-1185">Reference proteome</keyword>
<gene>
    <name evidence="5" type="ORF">ICN82_19375</name>
</gene>
<dbReference type="SUPFAM" id="SSF56349">
    <property type="entry name" value="DNA breaking-rejoining enzymes"/>
    <property type="match status" value="1"/>
</dbReference>
<keyword evidence="2" id="KW-0233">DNA recombination</keyword>
<feature type="compositionally biased region" description="Low complexity" evidence="3">
    <location>
        <begin position="12"/>
        <end position="30"/>
    </location>
</feature>
<accession>A0A8J6ZFE1</accession>
<dbReference type="Gene3D" id="1.10.150.130">
    <property type="match status" value="1"/>
</dbReference>
<dbReference type="InterPro" id="IPR011010">
    <property type="entry name" value="DNA_brk_join_enz"/>
</dbReference>
<feature type="region of interest" description="Disordered" evidence="3">
    <location>
        <begin position="1"/>
        <end position="30"/>
    </location>
</feature>
<evidence type="ECO:0000313" key="5">
    <source>
        <dbReference type="EMBL" id="MBE3640370.1"/>
    </source>
</evidence>
<evidence type="ECO:0000256" key="1">
    <source>
        <dbReference type="ARBA" id="ARBA00023125"/>
    </source>
</evidence>
<evidence type="ECO:0000259" key="4">
    <source>
        <dbReference type="PROSITE" id="PS51898"/>
    </source>
</evidence>
<name>A0A8J6ZFE1_9RHOB</name>
<dbReference type="RefSeq" id="WP_193186391.1">
    <property type="nucleotide sequence ID" value="NZ_JACVXA010000088.1"/>
</dbReference>
<dbReference type="SUPFAM" id="SSF47823">
    <property type="entry name" value="lambda integrase-like, N-terminal domain"/>
    <property type="match status" value="1"/>
</dbReference>
<organism evidence="5 6">
    <name type="scientific">Mangrovicoccus algicola</name>
    <dbReference type="NCBI Taxonomy" id="2771008"/>
    <lineage>
        <taxon>Bacteria</taxon>
        <taxon>Pseudomonadati</taxon>
        <taxon>Pseudomonadota</taxon>
        <taxon>Alphaproteobacteria</taxon>
        <taxon>Rhodobacterales</taxon>
        <taxon>Paracoccaceae</taxon>
        <taxon>Mangrovicoccus</taxon>
    </lineage>
</organism>